<accession>A0ABV9GQ03</accession>
<gene>
    <name evidence="2" type="ORF">ACFO4N_09895</name>
</gene>
<dbReference type="Proteomes" id="UP001596022">
    <property type="component" value="Unassembled WGS sequence"/>
</dbReference>
<proteinExistence type="predicted"/>
<dbReference type="InterPro" id="IPR029068">
    <property type="entry name" value="Glyas_Bleomycin-R_OHBP_Dase"/>
</dbReference>
<dbReference type="RefSeq" id="WP_376846128.1">
    <property type="nucleotide sequence ID" value="NZ_JBHSFW010000005.1"/>
</dbReference>
<evidence type="ECO:0000259" key="1">
    <source>
        <dbReference type="PROSITE" id="PS51819"/>
    </source>
</evidence>
<feature type="domain" description="VOC" evidence="1">
    <location>
        <begin position="5"/>
        <end position="120"/>
    </location>
</feature>
<dbReference type="Gene3D" id="3.10.180.10">
    <property type="entry name" value="2,3-Dihydroxybiphenyl 1,2-Dioxygenase, domain 1"/>
    <property type="match status" value="1"/>
</dbReference>
<name>A0ABV9GQ03_9BACL</name>
<evidence type="ECO:0000313" key="3">
    <source>
        <dbReference type="Proteomes" id="UP001596022"/>
    </source>
</evidence>
<protein>
    <submittedName>
        <fullName evidence="2">VOC family protein</fullName>
    </submittedName>
</protein>
<dbReference type="SUPFAM" id="SSF54593">
    <property type="entry name" value="Glyoxalase/Bleomycin resistance protein/Dihydroxybiphenyl dioxygenase"/>
    <property type="match status" value="1"/>
</dbReference>
<comment type="caution">
    <text evidence="2">The sequence shown here is derived from an EMBL/GenBank/DDBJ whole genome shotgun (WGS) entry which is preliminary data.</text>
</comment>
<reference evidence="3" key="1">
    <citation type="journal article" date="2019" name="Int. J. Syst. Evol. Microbiol.">
        <title>The Global Catalogue of Microorganisms (GCM) 10K type strain sequencing project: providing services to taxonomists for standard genome sequencing and annotation.</title>
        <authorList>
            <consortium name="The Broad Institute Genomics Platform"/>
            <consortium name="The Broad Institute Genome Sequencing Center for Infectious Disease"/>
            <person name="Wu L."/>
            <person name="Ma J."/>
        </authorList>
    </citation>
    <scope>NUCLEOTIDE SEQUENCE [LARGE SCALE GENOMIC DNA]</scope>
    <source>
        <strain evidence="3">CGMCC 1.16306</strain>
    </source>
</reference>
<dbReference type="InterPro" id="IPR004360">
    <property type="entry name" value="Glyas_Fos-R_dOase_dom"/>
</dbReference>
<organism evidence="2 3">
    <name type="scientific">Camelliibacillus cellulosilyticus</name>
    <dbReference type="NCBI Taxonomy" id="2174486"/>
    <lineage>
        <taxon>Bacteria</taxon>
        <taxon>Bacillati</taxon>
        <taxon>Bacillota</taxon>
        <taxon>Bacilli</taxon>
        <taxon>Bacillales</taxon>
        <taxon>Sporolactobacillaceae</taxon>
        <taxon>Camelliibacillus</taxon>
    </lineage>
</organism>
<dbReference type="InterPro" id="IPR050383">
    <property type="entry name" value="GlyoxalaseI/FosfomycinResist"/>
</dbReference>
<dbReference type="InterPro" id="IPR037523">
    <property type="entry name" value="VOC_core"/>
</dbReference>
<dbReference type="Pfam" id="PF00903">
    <property type="entry name" value="Glyoxalase"/>
    <property type="match status" value="1"/>
</dbReference>
<dbReference type="PANTHER" id="PTHR21366">
    <property type="entry name" value="GLYOXALASE FAMILY PROTEIN"/>
    <property type="match status" value="1"/>
</dbReference>
<evidence type="ECO:0000313" key="2">
    <source>
        <dbReference type="EMBL" id="MFC4619023.1"/>
    </source>
</evidence>
<dbReference type="PROSITE" id="PS51819">
    <property type="entry name" value="VOC"/>
    <property type="match status" value="1"/>
</dbReference>
<keyword evidence="3" id="KW-1185">Reference proteome</keyword>
<dbReference type="EMBL" id="JBHSFW010000005">
    <property type="protein sequence ID" value="MFC4619023.1"/>
    <property type="molecule type" value="Genomic_DNA"/>
</dbReference>
<sequence>MQVTGFNHLTINIRHLETSLDFYHRKLGMTLVHRGKRDAYLEWGQAWMCLQERPDFQRTARDHIGFDHVAFSINDDAFDSAVDDLKDRHIFIEKGPIIRGLGRSVYFRDPDGNLLELHTTI</sequence>
<dbReference type="PANTHER" id="PTHR21366:SF14">
    <property type="entry name" value="GLYOXALASE DOMAIN-CONTAINING PROTEIN 5"/>
    <property type="match status" value="1"/>
</dbReference>